<feature type="active site" evidence="7">
    <location>
        <position position="90"/>
    </location>
</feature>
<comment type="similarity">
    <text evidence="6">Belongs to the peptidase S26 family. IMP1 subfamily.</text>
</comment>
<evidence type="ECO:0000313" key="10">
    <source>
        <dbReference type="RefSeq" id="XP_031376502.1"/>
    </source>
</evidence>
<dbReference type="NCBIfam" id="TIGR02227">
    <property type="entry name" value="sigpep_I_bact"/>
    <property type="match status" value="1"/>
</dbReference>
<evidence type="ECO:0000256" key="2">
    <source>
        <dbReference type="ARBA" id="ARBA00022792"/>
    </source>
</evidence>
<keyword evidence="10" id="KW-0645">Protease</keyword>
<feature type="domain" description="Peptidase S26" evidence="8">
    <location>
        <begin position="133"/>
        <end position="172"/>
    </location>
</feature>
<dbReference type="Proteomes" id="UP000515151">
    <property type="component" value="Chromosome 1"/>
</dbReference>
<name>A0A6P8BZF4_PUNGR</name>
<dbReference type="GO" id="GO:0004252">
    <property type="term" value="F:serine-type endopeptidase activity"/>
    <property type="evidence" value="ECO:0007669"/>
    <property type="project" value="InterPro"/>
</dbReference>
<dbReference type="RefSeq" id="XP_031376502.1">
    <property type="nucleotide sequence ID" value="XM_031520642.1"/>
</dbReference>
<keyword evidence="5" id="KW-0472">Membrane</keyword>
<keyword evidence="9" id="KW-1185">Reference proteome</keyword>
<dbReference type="InterPro" id="IPR019757">
    <property type="entry name" value="Pept_S26A_signal_pept_1_Lys-AS"/>
</dbReference>
<proteinExistence type="inferred from homology"/>
<evidence type="ECO:0000256" key="3">
    <source>
        <dbReference type="ARBA" id="ARBA00022801"/>
    </source>
</evidence>
<dbReference type="InterPro" id="IPR019533">
    <property type="entry name" value="Peptidase_S26"/>
</dbReference>
<dbReference type="GO" id="GO:0006627">
    <property type="term" value="P:protein processing involved in protein targeting to mitochondrion"/>
    <property type="evidence" value="ECO:0007669"/>
    <property type="project" value="TreeGrafter"/>
</dbReference>
<dbReference type="AlphaFoldDB" id="A0A6P8BZF4"/>
<reference evidence="9" key="1">
    <citation type="journal article" date="2020" name="Plant Biotechnol. J.">
        <title>The pomegranate (Punica granatum L.) draft genome dissects genetic divergence between soft- and hard-seeded cultivars.</title>
        <authorList>
            <person name="Luo X."/>
            <person name="Li H."/>
            <person name="Wu Z."/>
            <person name="Yao W."/>
            <person name="Zhao P."/>
            <person name="Cao D."/>
            <person name="Yu H."/>
            <person name="Li K."/>
            <person name="Poudel K."/>
            <person name="Zhao D."/>
            <person name="Zhang F."/>
            <person name="Xia X."/>
            <person name="Chen L."/>
            <person name="Wang Q."/>
            <person name="Jing D."/>
            <person name="Cao S."/>
        </authorList>
    </citation>
    <scope>NUCLEOTIDE SEQUENCE [LARGE SCALE GENOMIC DNA]</scope>
    <source>
        <strain evidence="9">cv. Tunisia</strain>
    </source>
</reference>
<protein>
    <submittedName>
        <fullName evidence="10">Mitochondrial inner membrane protease subunit 1 isoform X1</fullName>
    </submittedName>
</protein>
<accession>A0A6P8BZF4</accession>
<dbReference type="InterPro" id="IPR000223">
    <property type="entry name" value="Pept_S26A_signal_pept_1"/>
</dbReference>
<dbReference type="GeneID" id="116192177"/>
<dbReference type="InterPro" id="IPR052064">
    <property type="entry name" value="Mito_IMP1_subunit"/>
</dbReference>
<dbReference type="OrthoDB" id="308440at2759"/>
<organism evidence="9 10">
    <name type="scientific">Punica granatum</name>
    <name type="common">Pomegranate</name>
    <dbReference type="NCBI Taxonomy" id="22663"/>
    <lineage>
        <taxon>Eukaryota</taxon>
        <taxon>Viridiplantae</taxon>
        <taxon>Streptophyta</taxon>
        <taxon>Embryophyta</taxon>
        <taxon>Tracheophyta</taxon>
        <taxon>Spermatophyta</taxon>
        <taxon>Magnoliopsida</taxon>
        <taxon>eudicotyledons</taxon>
        <taxon>Gunneridae</taxon>
        <taxon>Pentapetalae</taxon>
        <taxon>rosids</taxon>
        <taxon>malvids</taxon>
        <taxon>Myrtales</taxon>
        <taxon>Lythraceae</taxon>
        <taxon>Punica</taxon>
    </lineage>
</organism>
<dbReference type="PANTHER" id="PTHR12383">
    <property type="entry name" value="PROTEASE FAMILY S26 MITOCHONDRIAL INNER MEMBRANE PROTEASE-RELATED"/>
    <property type="match status" value="1"/>
</dbReference>
<dbReference type="PRINTS" id="PR00727">
    <property type="entry name" value="LEADERPTASE"/>
</dbReference>
<evidence type="ECO:0000256" key="6">
    <source>
        <dbReference type="ARBA" id="ARBA00038445"/>
    </source>
</evidence>
<keyword evidence="4" id="KW-0496">Mitochondrion</keyword>
<dbReference type="Gene3D" id="2.10.109.10">
    <property type="entry name" value="Umud Fragment, subunit A"/>
    <property type="match status" value="1"/>
</dbReference>
<dbReference type="InterPro" id="IPR019758">
    <property type="entry name" value="Pept_S26A_signal_pept_1_CS"/>
</dbReference>
<dbReference type="GO" id="GO:0006465">
    <property type="term" value="P:signal peptide processing"/>
    <property type="evidence" value="ECO:0007669"/>
    <property type="project" value="InterPro"/>
</dbReference>
<dbReference type="GO" id="GO:0042720">
    <property type="term" value="C:mitochondrial inner membrane peptidase complex"/>
    <property type="evidence" value="ECO:0007669"/>
    <property type="project" value="TreeGrafter"/>
</dbReference>
<feature type="domain" description="Peptidase S26" evidence="8">
    <location>
        <begin position="21"/>
        <end position="102"/>
    </location>
</feature>
<reference evidence="10" key="2">
    <citation type="submission" date="2025-08" db="UniProtKB">
        <authorList>
            <consortium name="RefSeq"/>
        </authorList>
    </citation>
    <scope>IDENTIFICATION</scope>
    <source>
        <tissue evidence="10">Leaf</tissue>
    </source>
</reference>
<dbReference type="InterPro" id="IPR036286">
    <property type="entry name" value="LexA/Signal_pep-like_sf"/>
</dbReference>
<evidence type="ECO:0000256" key="5">
    <source>
        <dbReference type="ARBA" id="ARBA00023136"/>
    </source>
</evidence>
<evidence type="ECO:0000256" key="1">
    <source>
        <dbReference type="ARBA" id="ARBA00004273"/>
    </source>
</evidence>
<dbReference type="SUPFAM" id="SSF51306">
    <property type="entry name" value="LexA/Signal peptidase"/>
    <property type="match status" value="1"/>
</dbReference>
<dbReference type="PROSITE" id="PS00760">
    <property type="entry name" value="SPASE_I_2"/>
    <property type="match status" value="1"/>
</dbReference>
<dbReference type="Pfam" id="PF10502">
    <property type="entry name" value="Peptidase_S26"/>
    <property type="match status" value="2"/>
</dbReference>
<evidence type="ECO:0000259" key="8">
    <source>
        <dbReference type="Pfam" id="PF10502"/>
    </source>
</evidence>
<feature type="active site" evidence="7">
    <location>
        <position position="46"/>
    </location>
</feature>
<evidence type="ECO:0000313" key="9">
    <source>
        <dbReference type="Proteomes" id="UP000515151"/>
    </source>
</evidence>
<evidence type="ECO:0000256" key="4">
    <source>
        <dbReference type="ARBA" id="ARBA00023128"/>
    </source>
</evidence>
<keyword evidence="3" id="KW-0378">Hydrolase</keyword>
<keyword evidence="2" id="KW-0999">Mitochondrion inner membrane</keyword>
<sequence>MSLVTARWKSIAKEAVERAAIMARFLCLLHVTDAYLFSSTLVYGPSMFPTLNLAGDVLIVERVSHRRGKVGPGDVVLVKSPVDPRKTITKRIIGVGGDWVTFPVGPGNGDRSRSVMGCLGEAMIRGHCHLFLRVPKGHVWIQGDNMYASTDSRNFGPVPYGLILGKVFCRVWPPEGFGSISH</sequence>
<dbReference type="PROSITE" id="PS00761">
    <property type="entry name" value="SPASE_I_3"/>
    <property type="match status" value="1"/>
</dbReference>
<dbReference type="CDD" id="cd06530">
    <property type="entry name" value="S26_SPase_I"/>
    <property type="match status" value="1"/>
</dbReference>
<evidence type="ECO:0000256" key="7">
    <source>
        <dbReference type="PIRSR" id="PIRSR600223-1"/>
    </source>
</evidence>
<dbReference type="PANTHER" id="PTHR12383:SF16">
    <property type="entry name" value="MITOCHONDRIAL INNER MEMBRANE PROTEASE SUBUNIT 1"/>
    <property type="match status" value="1"/>
</dbReference>
<gene>
    <name evidence="10" type="primary">LOC116192177</name>
</gene>
<comment type="subcellular location">
    <subcellularLocation>
        <location evidence="1">Mitochondrion inner membrane</location>
    </subcellularLocation>
</comment>